<reference evidence="3" key="3">
    <citation type="submission" date="2008-04" db="EMBL/GenBank/DDBJ databases">
        <title>Complete sequence of chromosome of Exiguobacterium sibiricum 255-15.</title>
        <authorList>
            <consortium name="US DOE Joint Genome Institute"/>
            <person name="Copeland A."/>
            <person name="Lucas S."/>
            <person name="Lapidus A."/>
            <person name="Glavina del Rio T."/>
            <person name="Dalin E."/>
            <person name="Tice H."/>
            <person name="Bruce D."/>
            <person name="Goodwin L."/>
            <person name="Pitluck S."/>
            <person name="Kiss H."/>
            <person name="Chertkov O."/>
            <person name="Monk C."/>
            <person name="Brettin T."/>
            <person name="Detter J.C."/>
            <person name="Han C."/>
            <person name="Kuske C.R."/>
            <person name="Schmutz J."/>
            <person name="Larimer F."/>
            <person name="Land M."/>
            <person name="Hauser L."/>
            <person name="Kyrpides N."/>
            <person name="Mikhailova N."/>
            <person name="Vishnivetskaya T."/>
            <person name="Rodrigues D.F."/>
            <person name="Gilichinsky D."/>
            <person name="Tiedje J."/>
            <person name="Richardson P."/>
        </authorList>
    </citation>
    <scope>NUCLEOTIDE SEQUENCE [LARGE SCALE GENOMIC DNA]</scope>
    <source>
        <strain evidence="3">DSM 17290 / CIP 109462 / JCM 13490 / 255-15</strain>
    </source>
</reference>
<sequence>MPFPTLETSRLALVEVTPEHASSLFHILSNETVTRFYGMDPLREQNDALNIIGSFKQTYDTQQGIRWGILIRDSGTFIGTLGLNHLSLYSKKAEIGFELDPAHWRRGYAAEAIQAVLEYAFETLALHRMGAVTFLENEASVQLLKRLGFEEEGILRGYLYQDGSSHDGRIFSLLQPDYQLMVREQHAQEKPV</sequence>
<dbReference type="PANTHER" id="PTHR43792">
    <property type="entry name" value="GNAT FAMILY, PUTATIVE (AFU_ORTHOLOGUE AFUA_3G00765)-RELATED-RELATED"/>
    <property type="match status" value="1"/>
</dbReference>
<reference evidence="2 3" key="1">
    <citation type="journal article" date="2006" name="Extremophiles">
        <title>Characterization of Exiguobacterium isolates from the Siberian permafrost. Description of Exiguobacterium sibiricum sp. nov.</title>
        <authorList>
            <person name="Rodrigues D.F."/>
            <person name="Goris J."/>
            <person name="Vishnivetskaya T."/>
            <person name="Gilichinsky D."/>
            <person name="Thomashow M.F."/>
            <person name="Tiedje J.M."/>
        </authorList>
    </citation>
    <scope>NUCLEOTIDE SEQUENCE [LARGE SCALE GENOMIC DNA]</scope>
    <source>
        <strain evidence="3">DSM 17290 / CIP 109462 / JCM 13490 / 255-15</strain>
    </source>
</reference>
<feature type="domain" description="N-acetyltransferase" evidence="1">
    <location>
        <begin position="11"/>
        <end position="176"/>
    </location>
</feature>
<dbReference type="GO" id="GO:0008999">
    <property type="term" value="F:protein-N-terminal-alanine acetyltransferase activity"/>
    <property type="evidence" value="ECO:0007669"/>
    <property type="project" value="TreeGrafter"/>
</dbReference>
<dbReference type="InterPro" id="IPR016181">
    <property type="entry name" value="Acyl_CoA_acyltransferase"/>
</dbReference>
<organism evidence="2 3">
    <name type="scientific">Exiguobacterium sibiricum (strain DSM 17290 / CCUG 55495 / CIP 109462 / JCM 13490 / 255-15)</name>
    <dbReference type="NCBI Taxonomy" id="262543"/>
    <lineage>
        <taxon>Bacteria</taxon>
        <taxon>Bacillati</taxon>
        <taxon>Bacillota</taxon>
        <taxon>Bacilli</taxon>
        <taxon>Bacillales</taxon>
        <taxon>Bacillales Family XII. Incertae Sedis</taxon>
        <taxon>Exiguobacterium</taxon>
    </lineage>
</organism>
<dbReference type="Proteomes" id="UP000001681">
    <property type="component" value="Chromosome"/>
</dbReference>
<dbReference type="OrthoDB" id="9811523at2"/>
<keyword evidence="2" id="KW-0808">Transferase</keyword>
<dbReference type="eggNOG" id="COG1670">
    <property type="taxonomic scope" value="Bacteria"/>
</dbReference>
<dbReference type="Pfam" id="PF13302">
    <property type="entry name" value="Acetyltransf_3"/>
    <property type="match status" value="1"/>
</dbReference>
<dbReference type="Gene3D" id="3.40.630.30">
    <property type="match status" value="1"/>
</dbReference>
<protein>
    <submittedName>
        <fullName evidence="2">GCN5-related N-acetyltransferase</fullName>
    </submittedName>
</protein>
<dbReference type="RefSeq" id="WP_012370307.1">
    <property type="nucleotide sequence ID" value="NC_010556.1"/>
</dbReference>
<evidence type="ECO:0000313" key="3">
    <source>
        <dbReference type="Proteomes" id="UP000001681"/>
    </source>
</evidence>
<reference evidence="2 3" key="2">
    <citation type="journal article" date="2008" name="BMC Genomics">
        <title>Architecture of thermal adaptation in an Exiguobacterium sibiricum strain isolated from 3 million year old permafrost: a genome and transcriptome approach.</title>
        <authorList>
            <person name="Rodrigues D.F."/>
            <person name="Ivanova N."/>
            <person name="He Z."/>
            <person name="Huebner M."/>
            <person name="Zhou J."/>
            <person name="Tiedje J.M."/>
        </authorList>
    </citation>
    <scope>NUCLEOTIDE SEQUENCE [LARGE SCALE GENOMIC DNA]</scope>
    <source>
        <strain evidence="3">DSM 17290 / CIP 109462 / JCM 13490 / 255-15</strain>
    </source>
</reference>
<evidence type="ECO:0000313" key="2">
    <source>
        <dbReference type="EMBL" id="ACB60886.1"/>
    </source>
</evidence>
<dbReference type="PANTHER" id="PTHR43792:SF9">
    <property type="entry name" value="RIBOSOMAL-PROTEIN-ALANINE ACETYLTRANSFERASE"/>
    <property type="match status" value="1"/>
</dbReference>
<dbReference type="SUPFAM" id="SSF55729">
    <property type="entry name" value="Acyl-CoA N-acyltransferases (Nat)"/>
    <property type="match status" value="1"/>
</dbReference>
<dbReference type="AlphaFoldDB" id="B1YFV9"/>
<proteinExistence type="predicted"/>
<gene>
    <name evidence="2" type="ordered locus">Exig_1420</name>
</gene>
<dbReference type="GO" id="GO:0005737">
    <property type="term" value="C:cytoplasm"/>
    <property type="evidence" value="ECO:0007669"/>
    <property type="project" value="TreeGrafter"/>
</dbReference>
<dbReference type="InterPro" id="IPR051531">
    <property type="entry name" value="N-acetyltransferase"/>
</dbReference>
<accession>B1YFV9</accession>
<dbReference type="EMBL" id="CP001022">
    <property type="protein sequence ID" value="ACB60886.1"/>
    <property type="molecule type" value="Genomic_DNA"/>
</dbReference>
<name>B1YFV9_EXIS2</name>
<dbReference type="STRING" id="262543.Exig_1420"/>
<dbReference type="CDD" id="cd04301">
    <property type="entry name" value="NAT_SF"/>
    <property type="match status" value="1"/>
</dbReference>
<dbReference type="PROSITE" id="PS51186">
    <property type="entry name" value="GNAT"/>
    <property type="match status" value="1"/>
</dbReference>
<dbReference type="InterPro" id="IPR000182">
    <property type="entry name" value="GNAT_dom"/>
</dbReference>
<keyword evidence="3" id="KW-1185">Reference proteome</keyword>
<dbReference type="HOGENOM" id="CLU_013985_3_6_9"/>
<dbReference type="KEGG" id="esi:Exig_1420"/>
<evidence type="ECO:0000259" key="1">
    <source>
        <dbReference type="PROSITE" id="PS51186"/>
    </source>
</evidence>